<protein>
    <submittedName>
        <fullName evidence="1">Uncharacterized protein</fullName>
    </submittedName>
</protein>
<sequence>MSAGLPGSPSCASILIECQRRSSLLSECIMRTIFQVVVMAACTVVLPKVNNTINAYVPDAADLLSKASKAYRYRDYHKDTVPSPPSLSPWGITISPIVALLPSPPTERTG</sequence>
<gene>
    <name evidence="1" type="ORF">SEMRO_236_G094901.1</name>
</gene>
<evidence type="ECO:0000313" key="2">
    <source>
        <dbReference type="Proteomes" id="UP001153069"/>
    </source>
</evidence>
<proteinExistence type="predicted"/>
<keyword evidence="2" id="KW-1185">Reference proteome</keyword>
<reference evidence="1" key="1">
    <citation type="submission" date="2020-06" db="EMBL/GenBank/DDBJ databases">
        <authorList>
            <consortium name="Plant Systems Biology data submission"/>
        </authorList>
    </citation>
    <scope>NUCLEOTIDE SEQUENCE</scope>
    <source>
        <strain evidence="1">D6</strain>
    </source>
</reference>
<organism evidence="1 2">
    <name type="scientific">Seminavis robusta</name>
    <dbReference type="NCBI Taxonomy" id="568900"/>
    <lineage>
        <taxon>Eukaryota</taxon>
        <taxon>Sar</taxon>
        <taxon>Stramenopiles</taxon>
        <taxon>Ochrophyta</taxon>
        <taxon>Bacillariophyta</taxon>
        <taxon>Bacillariophyceae</taxon>
        <taxon>Bacillariophycidae</taxon>
        <taxon>Naviculales</taxon>
        <taxon>Naviculaceae</taxon>
        <taxon>Seminavis</taxon>
    </lineage>
</organism>
<dbReference type="EMBL" id="CAICTM010000235">
    <property type="protein sequence ID" value="CAB9505572.1"/>
    <property type="molecule type" value="Genomic_DNA"/>
</dbReference>
<dbReference type="AlphaFoldDB" id="A0A9N8HAB2"/>
<evidence type="ECO:0000313" key="1">
    <source>
        <dbReference type="EMBL" id="CAB9505572.1"/>
    </source>
</evidence>
<comment type="caution">
    <text evidence="1">The sequence shown here is derived from an EMBL/GenBank/DDBJ whole genome shotgun (WGS) entry which is preliminary data.</text>
</comment>
<accession>A0A9N8HAB2</accession>
<dbReference type="Proteomes" id="UP001153069">
    <property type="component" value="Unassembled WGS sequence"/>
</dbReference>
<dbReference type="OrthoDB" id="36455at2759"/>
<name>A0A9N8HAB2_9STRA</name>